<dbReference type="EMBL" id="LAZR01004776">
    <property type="protein sequence ID" value="KKN05670.1"/>
    <property type="molecule type" value="Genomic_DNA"/>
</dbReference>
<proteinExistence type="predicted"/>
<protein>
    <submittedName>
        <fullName evidence="1">Uncharacterized protein</fullName>
    </submittedName>
</protein>
<organism evidence="1">
    <name type="scientific">marine sediment metagenome</name>
    <dbReference type="NCBI Taxonomy" id="412755"/>
    <lineage>
        <taxon>unclassified sequences</taxon>
        <taxon>metagenomes</taxon>
        <taxon>ecological metagenomes</taxon>
    </lineage>
</organism>
<evidence type="ECO:0000313" key="1">
    <source>
        <dbReference type="EMBL" id="KKN05670.1"/>
    </source>
</evidence>
<dbReference type="AlphaFoldDB" id="A0A0F9ME81"/>
<name>A0A0F9ME81_9ZZZZ</name>
<gene>
    <name evidence="1" type="ORF">LCGC14_1085030</name>
</gene>
<sequence>MSKQRIEFTEEYKGFTLVGTFYNSDYTERGWHRCGYVGLPAEHSLNDIDYNDTVDHDVFKHLLERTVEDGRASWIGILCVKVSEEEGISIYILFDVHGGITYSNRSSTYPVPSDNLFWYGFDCAHLDNHPLIQTEEYVRKELHSFADQLIEYESILAVKEPPDEA</sequence>
<accession>A0A0F9ME81</accession>
<reference evidence="1" key="1">
    <citation type="journal article" date="2015" name="Nature">
        <title>Complex archaea that bridge the gap between prokaryotes and eukaryotes.</title>
        <authorList>
            <person name="Spang A."/>
            <person name="Saw J.H."/>
            <person name="Jorgensen S.L."/>
            <person name="Zaremba-Niedzwiedzka K."/>
            <person name="Martijn J."/>
            <person name="Lind A.E."/>
            <person name="van Eijk R."/>
            <person name="Schleper C."/>
            <person name="Guy L."/>
            <person name="Ettema T.J."/>
        </authorList>
    </citation>
    <scope>NUCLEOTIDE SEQUENCE</scope>
</reference>
<comment type="caution">
    <text evidence="1">The sequence shown here is derived from an EMBL/GenBank/DDBJ whole genome shotgun (WGS) entry which is preliminary data.</text>
</comment>